<evidence type="ECO:0000256" key="1">
    <source>
        <dbReference type="SAM" id="MobiDB-lite"/>
    </source>
</evidence>
<feature type="signal peptide" evidence="2">
    <location>
        <begin position="1"/>
        <end position="18"/>
    </location>
</feature>
<evidence type="ECO:0008006" key="5">
    <source>
        <dbReference type="Google" id="ProtNLM"/>
    </source>
</evidence>
<accession>A0A842IV40</accession>
<dbReference type="AlphaFoldDB" id="A0A842IV40"/>
<organism evidence="3 4">
    <name type="scientific">Winogradskyella flava</name>
    <dbReference type="NCBI Taxonomy" id="1884876"/>
    <lineage>
        <taxon>Bacteria</taxon>
        <taxon>Pseudomonadati</taxon>
        <taxon>Bacteroidota</taxon>
        <taxon>Flavobacteriia</taxon>
        <taxon>Flavobacteriales</taxon>
        <taxon>Flavobacteriaceae</taxon>
        <taxon>Winogradskyella</taxon>
    </lineage>
</organism>
<feature type="compositionally biased region" description="Polar residues" evidence="1">
    <location>
        <begin position="268"/>
        <end position="278"/>
    </location>
</feature>
<keyword evidence="4" id="KW-1185">Reference proteome</keyword>
<feature type="compositionally biased region" description="Basic and acidic residues" evidence="1">
    <location>
        <begin position="227"/>
        <end position="247"/>
    </location>
</feature>
<dbReference type="RefSeq" id="WP_185789315.1">
    <property type="nucleotide sequence ID" value="NZ_JACLCP010000003.1"/>
</dbReference>
<name>A0A842IV40_9FLAO</name>
<evidence type="ECO:0000313" key="3">
    <source>
        <dbReference type="EMBL" id="MBC2845593.1"/>
    </source>
</evidence>
<feature type="region of interest" description="Disordered" evidence="1">
    <location>
        <begin position="223"/>
        <end position="278"/>
    </location>
</feature>
<feature type="chain" id="PRO_5032460683" description="Outer membrane protein beta-barrel domain-containing protein" evidence="2">
    <location>
        <begin position="19"/>
        <end position="463"/>
    </location>
</feature>
<evidence type="ECO:0000313" key="4">
    <source>
        <dbReference type="Proteomes" id="UP000533900"/>
    </source>
</evidence>
<protein>
    <recommendedName>
        <fullName evidence="5">Outer membrane protein beta-barrel domain-containing protein</fullName>
    </recommendedName>
</protein>
<gene>
    <name evidence="3" type="ORF">H7F21_10865</name>
</gene>
<sequence>MKRLFLLLGLFLALLSQAQNKTSTYTKTINLDPENNGMLGSVTMVYAFTNCFGEATMAFGYKNAYFTAVRYKGKDYTAEELGLSNLDGHTTSFNVQANYYFGNGFVNSSKLTYILNNYDVGCYGQTDNISSKNENHNSNLNSFSVNFENATFRISGSLAFKIDNYEKDKARQRQFFSLLDQAENTSNPEAQIKKLDEAMSYAKTGGEKRMVEAIRVKAEAKIAQAKSEAEAERSTTAYSDKESKDENQSDNEEDEDEDEDENPSSTNGTTTDYSQLTDNTRRTADLSSEKTTAAAGALAASAVLASQAERWGLGGRANMGDELFSYGPELYFMFDDHYGMNIHYALGDDDTFGTESTFDAYEIGAGLIFDFSTTGKNNLVDDGFGLGLEVLYGQFERDIVGESSSYRSYFEEGSILSVGASIYLGMLKIGYTYPVSFERYENDTLDADYSPGGSIIAALFIYF</sequence>
<reference evidence="3" key="1">
    <citation type="submission" date="2020-08" db="EMBL/GenBank/DDBJ databases">
        <title>Winogradskyella ouciana sp. nov., isolated from the hadal seawater of the Mariana Trench.</title>
        <authorList>
            <person name="He X."/>
        </authorList>
    </citation>
    <scope>NUCLEOTIDE SEQUENCE [LARGE SCALE GENOMIC DNA]</scope>
    <source>
        <strain evidence="3">KCTC 52348</strain>
    </source>
</reference>
<comment type="caution">
    <text evidence="3">The sequence shown here is derived from an EMBL/GenBank/DDBJ whole genome shotgun (WGS) entry which is preliminary data.</text>
</comment>
<feature type="compositionally biased region" description="Acidic residues" evidence="1">
    <location>
        <begin position="248"/>
        <end position="262"/>
    </location>
</feature>
<dbReference type="Proteomes" id="UP000533900">
    <property type="component" value="Unassembled WGS sequence"/>
</dbReference>
<proteinExistence type="predicted"/>
<keyword evidence="2" id="KW-0732">Signal</keyword>
<dbReference type="EMBL" id="JACLCP010000003">
    <property type="protein sequence ID" value="MBC2845593.1"/>
    <property type="molecule type" value="Genomic_DNA"/>
</dbReference>
<evidence type="ECO:0000256" key="2">
    <source>
        <dbReference type="SAM" id="SignalP"/>
    </source>
</evidence>